<keyword evidence="3" id="KW-1185">Reference proteome</keyword>
<gene>
    <name evidence="2" type="ORF">SAMN06295987_106254</name>
</gene>
<feature type="compositionally biased region" description="Low complexity" evidence="1">
    <location>
        <begin position="63"/>
        <end position="77"/>
    </location>
</feature>
<dbReference type="RefSeq" id="WP_079731334.1">
    <property type="nucleotide sequence ID" value="NZ_FVZE01000006.1"/>
</dbReference>
<dbReference type="AlphaFoldDB" id="A0A1U6IHJ1"/>
<dbReference type="EMBL" id="FVZE01000006">
    <property type="protein sequence ID" value="SLK07473.1"/>
    <property type="molecule type" value="Genomic_DNA"/>
</dbReference>
<evidence type="ECO:0000256" key="1">
    <source>
        <dbReference type="SAM" id="MobiDB-lite"/>
    </source>
</evidence>
<accession>A0A1U6IHJ1</accession>
<dbReference type="STRING" id="428990.SAMN06295987_106254"/>
<reference evidence="3" key="1">
    <citation type="submission" date="2017-02" db="EMBL/GenBank/DDBJ databases">
        <authorList>
            <person name="Varghese N."/>
            <person name="Submissions S."/>
        </authorList>
    </citation>
    <scope>NUCLEOTIDE SEQUENCE [LARGE SCALE GENOMIC DNA]</scope>
    <source>
        <strain evidence="3">SM117</strain>
    </source>
</reference>
<protein>
    <submittedName>
        <fullName evidence="2">Uncharacterized protein</fullName>
    </submittedName>
</protein>
<evidence type="ECO:0000313" key="3">
    <source>
        <dbReference type="Proteomes" id="UP000190989"/>
    </source>
</evidence>
<name>A0A1U6IHJ1_9SPHN</name>
<feature type="region of interest" description="Disordered" evidence="1">
    <location>
        <begin position="38"/>
        <end position="77"/>
    </location>
</feature>
<proteinExistence type="predicted"/>
<organism evidence="2 3">
    <name type="scientific">Novosphingobium mathurense</name>
    <dbReference type="NCBI Taxonomy" id="428990"/>
    <lineage>
        <taxon>Bacteria</taxon>
        <taxon>Pseudomonadati</taxon>
        <taxon>Pseudomonadota</taxon>
        <taxon>Alphaproteobacteria</taxon>
        <taxon>Sphingomonadales</taxon>
        <taxon>Sphingomonadaceae</taxon>
        <taxon>Novosphingobium</taxon>
    </lineage>
</organism>
<evidence type="ECO:0000313" key="2">
    <source>
        <dbReference type="EMBL" id="SLK07473.1"/>
    </source>
</evidence>
<dbReference type="Proteomes" id="UP000190989">
    <property type="component" value="Unassembled WGS sequence"/>
</dbReference>
<sequence length="77" mass="8144">MKLLKWAVGGAGAYAIYKYSIGRKAKGEDVFVSPEKELEKIARSSEPEAAAPAKPKAKRTAKPKSAAAKTAAKPAKE</sequence>